<organism evidence="1 2">
    <name type="scientific">Macrosiphum euphorbiae</name>
    <name type="common">potato aphid</name>
    <dbReference type="NCBI Taxonomy" id="13131"/>
    <lineage>
        <taxon>Eukaryota</taxon>
        <taxon>Metazoa</taxon>
        <taxon>Ecdysozoa</taxon>
        <taxon>Arthropoda</taxon>
        <taxon>Hexapoda</taxon>
        <taxon>Insecta</taxon>
        <taxon>Pterygota</taxon>
        <taxon>Neoptera</taxon>
        <taxon>Paraneoptera</taxon>
        <taxon>Hemiptera</taxon>
        <taxon>Sternorrhyncha</taxon>
        <taxon>Aphidomorpha</taxon>
        <taxon>Aphidoidea</taxon>
        <taxon>Aphididae</taxon>
        <taxon>Macrosiphini</taxon>
        <taxon>Macrosiphum</taxon>
    </lineage>
</organism>
<dbReference type="Pfam" id="PF07904">
    <property type="entry name" value="Eaf7"/>
    <property type="match status" value="1"/>
</dbReference>
<evidence type="ECO:0000313" key="2">
    <source>
        <dbReference type="Proteomes" id="UP001160148"/>
    </source>
</evidence>
<accession>A0AAV0XFB5</accession>
<dbReference type="InterPro" id="IPR012423">
    <property type="entry name" value="Eaf7/MRGBP"/>
</dbReference>
<dbReference type="GO" id="GO:0005634">
    <property type="term" value="C:nucleus"/>
    <property type="evidence" value="ECO:0007669"/>
    <property type="project" value="InterPro"/>
</dbReference>
<dbReference type="AlphaFoldDB" id="A0AAV0XFB5"/>
<keyword evidence="2" id="KW-1185">Reference proteome</keyword>
<comment type="caution">
    <text evidence="1">The sequence shown here is derived from an EMBL/GenBank/DDBJ whole genome shotgun (WGS) entry which is preliminary data.</text>
</comment>
<evidence type="ECO:0000313" key="1">
    <source>
        <dbReference type="EMBL" id="CAI6366772.1"/>
    </source>
</evidence>
<proteinExistence type="predicted"/>
<dbReference type="EMBL" id="CARXXK010000004">
    <property type="protein sequence ID" value="CAI6366772.1"/>
    <property type="molecule type" value="Genomic_DNA"/>
</dbReference>
<name>A0AAV0XFB5_9HEMI</name>
<reference evidence="1 2" key="1">
    <citation type="submission" date="2023-01" db="EMBL/GenBank/DDBJ databases">
        <authorList>
            <person name="Whitehead M."/>
        </authorList>
    </citation>
    <scope>NUCLEOTIDE SEQUENCE [LARGE SCALE GENOMIC DNA]</scope>
</reference>
<dbReference type="GO" id="GO:0006355">
    <property type="term" value="P:regulation of DNA-templated transcription"/>
    <property type="evidence" value="ECO:0007669"/>
    <property type="project" value="InterPro"/>
</dbReference>
<gene>
    <name evidence="1" type="ORF">MEUPH1_LOCUS21317</name>
</gene>
<protein>
    <submittedName>
        <fullName evidence="1">Uncharacterized protein</fullName>
    </submittedName>
</protein>
<dbReference type="GO" id="GO:0043189">
    <property type="term" value="C:H4/H2A histone acetyltransferase complex"/>
    <property type="evidence" value="ECO:0007669"/>
    <property type="project" value="InterPro"/>
</dbReference>
<dbReference type="Proteomes" id="UP001160148">
    <property type="component" value="Unassembled WGS sequence"/>
</dbReference>
<sequence>MSRGKRSPKRILKATQENTTNDSLATEREDFWNDERTLAVFHSVIKRKPEGLLKYFIISKIQSQLSDRLKMNVPSKVIWSYLHARWNMNEDDLAKRQIRTFFRTNNKEDFERDFELPHTEEWTRLIEGQFDLIASKIANTDAMNQTCQAAISNVDLKH</sequence>